<protein>
    <submittedName>
        <fullName evidence="4">Coiled-coil domain-containing protein 61 isoform X2</fullName>
    </submittedName>
</protein>
<evidence type="ECO:0000256" key="2">
    <source>
        <dbReference type="SAM" id="MobiDB-lite"/>
    </source>
</evidence>
<organism evidence="3 4">
    <name type="scientific">Cephus cinctus</name>
    <name type="common">Wheat stem sawfly</name>
    <dbReference type="NCBI Taxonomy" id="211228"/>
    <lineage>
        <taxon>Eukaryota</taxon>
        <taxon>Metazoa</taxon>
        <taxon>Ecdysozoa</taxon>
        <taxon>Arthropoda</taxon>
        <taxon>Hexapoda</taxon>
        <taxon>Insecta</taxon>
        <taxon>Pterygota</taxon>
        <taxon>Neoptera</taxon>
        <taxon>Endopterygota</taxon>
        <taxon>Hymenoptera</taxon>
        <taxon>Cephoidea</taxon>
        <taxon>Cephidae</taxon>
        <taxon>Cephus</taxon>
    </lineage>
</organism>
<dbReference type="AlphaFoldDB" id="A0AAJ7RJL3"/>
<name>A0AAJ7RJL3_CEPCN</name>
<dbReference type="Proteomes" id="UP000694920">
    <property type="component" value="Unplaced"/>
</dbReference>
<evidence type="ECO:0000313" key="4">
    <source>
        <dbReference type="RefSeq" id="XP_024942145.1"/>
    </source>
</evidence>
<dbReference type="GeneID" id="107269121"/>
<sequence>MISTQNSWDPKLDIENLTHKTGNYKQFDIFVNMLQSGLLKTSECVSLDLLTFKDLELLRSRRIEGSSNSSTLNHKTSNRRYLILTYTVEFDRIHYPLPLEYCGPPDPAILQATIRRLEAEVEKLQNTGINRDFQRRIEQLTIANKKLVEENRNFASGGWWILKYCTIFRLEYFIFNYSGKGVRRLLAAIKTLENSVAEERANFRARIKKLRAENLALTLKLHHNELASRKPGDGSPALKRRTPPPVSSQSRRSNVFRSRSRSPSDSERFKVSSLSRGSSLESLKSKNSPRRTVTKSRRFGIKEIDFGNLESRIHTLQKMLRDGINLN</sequence>
<feature type="compositionally biased region" description="Low complexity" evidence="2">
    <location>
        <begin position="247"/>
        <end position="261"/>
    </location>
</feature>
<proteinExistence type="predicted"/>
<evidence type="ECO:0000256" key="1">
    <source>
        <dbReference type="SAM" id="Coils"/>
    </source>
</evidence>
<keyword evidence="1" id="KW-0175">Coiled coil</keyword>
<feature type="region of interest" description="Disordered" evidence="2">
    <location>
        <begin position="226"/>
        <end position="273"/>
    </location>
</feature>
<gene>
    <name evidence="4" type="primary">LOC107269121</name>
</gene>
<feature type="coiled-coil region" evidence="1">
    <location>
        <begin position="182"/>
        <end position="220"/>
    </location>
</feature>
<dbReference type="RefSeq" id="XP_024942145.1">
    <property type="nucleotide sequence ID" value="XM_025086377.1"/>
</dbReference>
<dbReference type="CDD" id="cd22284">
    <property type="entry name" value="HD_CCDC61_N"/>
    <property type="match status" value="1"/>
</dbReference>
<accession>A0AAJ7RJL3</accession>
<keyword evidence="3" id="KW-1185">Reference proteome</keyword>
<reference evidence="4" key="1">
    <citation type="submission" date="2025-08" db="UniProtKB">
        <authorList>
            <consortium name="RefSeq"/>
        </authorList>
    </citation>
    <scope>IDENTIFICATION</scope>
</reference>
<evidence type="ECO:0000313" key="3">
    <source>
        <dbReference type="Proteomes" id="UP000694920"/>
    </source>
</evidence>
<dbReference type="InterPro" id="IPR049733">
    <property type="entry name" value="CCDC61_N"/>
</dbReference>